<proteinExistence type="predicted"/>
<reference evidence="3" key="1">
    <citation type="submission" date="2020-02" db="EMBL/GenBank/DDBJ databases">
        <authorList>
            <person name="Meier V. D."/>
        </authorList>
    </citation>
    <scope>NUCLEOTIDE SEQUENCE</scope>
    <source>
        <strain evidence="3">AVDCRST_MAG76</strain>
    </source>
</reference>
<evidence type="ECO:0000256" key="2">
    <source>
        <dbReference type="SAM" id="Phobius"/>
    </source>
</evidence>
<keyword evidence="2" id="KW-0472">Membrane</keyword>
<feature type="transmembrane region" description="Helical" evidence="2">
    <location>
        <begin position="201"/>
        <end position="218"/>
    </location>
</feature>
<feature type="transmembrane region" description="Helical" evidence="2">
    <location>
        <begin position="281"/>
        <end position="302"/>
    </location>
</feature>
<feature type="compositionally biased region" description="Low complexity" evidence="1">
    <location>
        <begin position="456"/>
        <end position="465"/>
    </location>
</feature>
<accession>A0A6J4HRQ7</accession>
<dbReference type="EMBL" id="CADCSZ010000075">
    <property type="protein sequence ID" value="CAA9231167.1"/>
    <property type="molecule type" value="Genomic_DNA"/>
</dbReference>
<keyword evidence="2" id="KW-0812">Transmembrane</keyword>
<evidence type="ECO:0008006" key="4">
    <source>
        <dbReference type="Google" id="ProtNLM"/>
    </source>
</evidence>
<feature type="transmembrane region" description="Helical" evidence="2">
    <location>
        <begin position="309"/>
        <end position="329"/>
    </location>
</feature>
<feature type="transmembrane region" description="Helical" evidence="2">
    <location>
        <begin position="177"/>
        <end position="196"/>
    </location>
</feature>
<keyword evidence="2" id="KW-1133">Transmembrane helix</keyword>
<gene>
    <name evidence="3" type="ORF">AVDCRST_MAG76-1249</name>
</gene>
<dbReference type="AlphaFoldDB" id="A0A6J4HRQ7"/>
<feature type="transmembrane region" description="Helical" evidence="2">
    <location>
        <begin position="104"/>
        <end position="130"/>
    </location>
</feature>
<name>A0A6J4HRQ7_9ACTN</name>
<protein>
    <recommendedName>
        <fullName evidence="4">Glycosyltransferase RgtA/B/C/D-like domain-containing protein</fullName>
    </recommendedName>
</protein>
<organism evidence="3">
    <name type="scientific">uncultured Acidimicrobiales bacterium</name>
    <dbReference type="NCBI Taxonomy" id="310071"/>
    <lineage>
        <taxon>Bacteria</taxon>
        <taxon>Bacillati</taxon>
        <taxon>Actinomycetota</taxon>
        <taxon>Acidimicrobiia</taxon>
        <taxon>Acidimicrobiales</taxon>
        <taxon>environmental samples</taxon>
    </lineage>
</organism>
<feature type="transmembrane region" description="Helical" evidence="2">
    <location>
        <begin position="393"/>
        <end position="410"/>
    </location>
</feature>
<feature type="transmembrane region" description="Helical" evidence="2">
    <location>
        <begin position="142"/>
        <end position="165"/>
    </location>
</feature>
<evidence type="ECO:0000313" key="3">
    <source>
        <dbReference type="EMBL" id="CAA9231167.1"/>
    </source>
</evidence>
<feature type="region of interest" description="Disordered" evidence="1">
    <location>
        <begin position="456"/>
        <end position="475"/>
    </location>
</feature>
<feature type="transmembrane region" description="Helical" evidence="2">
    <location>
        <begin position="422"/>
        <end position="443"/>
    </location>
</feature>
<evidence type="ECO:0000256" key="1">
    <source>
        <dbReference type="SAM" id="MobiDB-lite"/>
    </source>
</evidence>
<sequence>MLHAAALLLALVLLALLAGPRTSISSDEGAAIHQAVLLQRGGWLVEPTLPELDPGLVQQPFLLADAGEKGRAPYAKHPAYPLLLERAIGAWGRQGLVVPGVLGVWAAAVAAALLAGALRATATIPTLWLLGLGSPLTVDAQLVLAHAPAAGTAAVAALAAGLVLAPAAFGRLGARGWVPPAATAVAMLAAAATVALRTEGALLVGGLVVGAVLSGSAWRRSIGLAAGLLAAAVGARAVEVAVVRSVVGAAAPAPAPPSSSNGFLAARAQAFQTSWLDVGHAARPGAALLGMAALALLGAVVGSRWQARTGVVTGLIGLALGSASGWLLLGDVGMVPGLLPATPWLVAGVASTRRSGLRPGLSRFLAVASVASAGAILATQYSFGGGVEWGGRFYAVVLPLASPVAVAALWPDSPGWWRTPVAPPVMAAVGLTALVSVGGLLAIRSGHDSAASVGRELARAAAASPPGRPGDPDHRAVVVGPQRLWPQLLWPHLDEHRWVTAERDHLPCTLFGLREAGFDSLVLLGPRVDDLVSLAEPQGWRAAPGPPGRFTRLVQARVPAPATTPACPPDLGR</sequence>
<feature type="transmembrane region" description="Helical" evidence="2">
    <location>
        <begin position="361"/>
        <end position="381"/>
    </location>
</feature>